<dbReference type="PIRSF" id="PIRSF006728">
    <property type="entry name" value="CinA"/>
    <property type="match status" value="1"/>
</dbReference>
<dbReference type="SUPFAM" id="SSF53218">
    <property type="entry name" value="Molybdenum cofactor biosynthesis proteins"/>
    <property type="match status" value="1"/>
</dbReference>
<keyword evidence="4" id="KW-1185">Reference proteome</keyword>
<dbReference type="Gene3D" id="3.90.950.20">
    <property type="entry name" value="CinA-like"/>
    <property type="match status" value="1"/>
</dbReference>
<organism evidence="3 4">
    <name type="scientific">Tissierella creatinophila DSM 6911</name>
    <dbReference type="NCBI Taxonomy" id="1123403"/>
    <lineage>
        <taxon>Bacteria</taxon>
        <taxon>Bacillati</taxon>
        <taxon>Bacillota</taxon>
        <taxon>Tissierellia</taxon>
        <taxon>Tissierellales</taxon>
        <taxon>Tissierellaceae</taxon>
        <taxon>Tissierella</taxon>
    </lineage>
</organism>
<dbReference type="NCBIfam" id="TIGR00177">
    <property type="entry name" value="molyb_syn"/>
    <property type="match status" value="1"/>
</dbReference>
<protein>
    <recommendedName>
        <fullName evidence="1">Putative competence-damage inducible protein</fullName>
    </recommendedName>
</protein>
<proteinExistence type="inferred from homology"/>
<dbReference type="Gene3D" id="3.30.70.2860">
    <property type="match status" value="1"/>
</dbReference>
<dbReference type="NCBIfam" id="TIGR00200">
    <property type="entry name" value="cinA_nterm"/>
    <property type="match status" value="1"/>
</dbReference>
<dbReference type="PANTHER" id="PTHR13939">
    <property type="entry name" value="NICOTINAMIDE-NUCLEOTIDE AMIDOHYDROLASE PNCC"/>
    <property type="match status" value="1"/>
</dbReference>
<dbReference type="AlphaFoldDB" id="A0A1U7M3B6"/>
<evidence type="ECO:0000313" key="4">
    <source>
        <dbReference type="Proteomes" id="UP000186112"/>
    </source>
</evidence>
<dbReference type="Gene3D" id="3.40.980.10">
    <property type="entry name" value="MoaB/Mog-like domain"/>
    <property type="match status" value="1"/>
</dbReference>
<dbReference type="Pfam" id="PF00994">
    <property type="entry name" value="MoCF_biosynth"/>
    <property type="match status" value="1"/>
</dbReference>
<dbReference type="InterPro" id="IPR036425">
    <property type="entry name" value="MoaB/Mog-like_dom_sf"/>
</dbReference>
<dbReference type="NCBIfam" id="NF001813">
    <property type="entry name" value="PRK00549.1"/>
    <property type="match status" value="1"/>
</dbReference>
<accession>A0A1U7M3B6</accession>
<dbReference type="InterPro" id="IPR041424">
    <property type="entry name" value="CinA_KH"/>
</dbReference>
<comment type="similarity">
    <text evidence="1">Belongs to the CinA family.</text>
</comment>
<dbReference type="NCBIfam" id="TIGR00199">
    <property type="entry name" value="PncC_domain"/>
    <property type="match status" value="1"/>
</dbReference>
<sequence length="408" mass="45174">MVAEIITIGTEVVMGSILNTNSFFLSQKLIELGIEVHFHTSVDDNEKRLESIIKTAISRADLIITTGGLGPTKDDMTKEIIAKALGLNIELDKTMENNIIDMFTNGNWVMTDNNQKQAFKPTGSKFIENTIGTAPGIYIEKDSKKIIMLPGPPVEMELMFEKGVINLIKDDLNIITRSINLVGIGESSLESKLNNLNLNSRNFSVLTFAKKGVVEIKIIAKGKDKNKLEEEIINRIEIIKEEFNDYIYSYDSISLEEVIIDLLNKKRWTLAVAESITGGIISSKLTKIAGASSVFNRGLITYSNTSKIEELGVKKESLNKYGPVSKETAYEMAKGLFLKSNVDIALSITGLAGPGGGTQEKPIGLVYIGIITNKFEKVFKYNFNGNRNLIQERAAVKALDEIRKLIKQ</sequence>
<dbReference type="InterPro" id="IPR050101">
    <property type="entry name" value="CinA"/>
</dbReference>
<dbReference type="InterPro" id="IPR001453">
    <property type="entry name" value="MoaB/Mog_dom"/>
</dbReference>
<dbReference type="HAMAP" id="MF_00226_B">
    <property type="entry name" value="CinA_B"/>
    <property type="match status" value="1"/>
</dbReference>
<comment type="caution">
    <text evidence="3">The sequence shown here is derived from an EMBL/GenBank/DDBJ whole genome shotgun (WGS) entry which is preliminary data.</text>
</comment>
<feature type="domain" description="MoaB/Mog" evidence="2">
    <location>
        <begin position="4"/>
        <end position="170"/>
    </location>
</feature>
<dbReference type="PANTHER" id="PTHR13939:SF0">
    <property type="entry name" value="NMN AMIDOHYDROLASE-LIKE PROTEIN YFAY"/>
    <property type="match status" value="1"/>
</dbReference>
<evidence type="ECO:0000256" key="1">
    <source>
        <dbReference type="HAMAP-Rule" id="MF_00226"/>
    </source>
</evidence>
<name>A0A1U7M3B6_TISCR</name>
<dbReference type="SMART" id="SM00852">
    <property type="entry name" value="MoCF_biosynth"/>
    <property type="match status" value="1"/>
</dbReference>
<evidence type="ECO:0000313" key="3">
    <source>
        <dbReference type="EMBL" id="OLS01776.1"/>
    </source>
</evidence>
<dbReference type="SUPFAM" id="SSF142433">
    <property type="entry name" value="CinA-like"/>
    <property type="match status" value="1"/>
</dbReference>
<dbReference type="Pfam" id="PF02464">
    <property type="entry name" value="CinA"/>
    <property type="match status" value="1"/>
</dbReference>
<dbReference type="InterPro" id="IPR036653">
    <property type="entry name" value="CinA-like_C"/>
</dbReference>
<dbReference type="CDD" id="cd00885">
    <property type="entry name" value="cinA"/>
    <property type="match status" value="1"/>
</dbReference>
<dbReference type="InterPro" id="IPR008136">
    <property type="entry name" value="CinA_C"/>
</dbReference>
<gene>
    <name evidence="1 3" type="primary">cinA</name>
    <name evidence="3" type="ORF">TICRE_23760</name>
</gene>
<dbReference type="OrthoDB" id="9801454at2"/>
<dbReference type="Proteomes" id="UP000186112">
    <property type="component" value="Unassembled WGS sequence"/>
</dbReference>
<dbReference type="RefSeq" id="WP_075728322.1">
    <property type="nucleotide sequence ID" value="NZ_LTDM01000064.1"/>
</dbReference>
<reference evidence="3 4" key="1">
    <citation type="submission" date="2016-02" db="EMBL/GenBank/DDBJ databases">
        <title>Genome sequence of Tissierella creatinophila DSM 6911.</title>
        <authorList>
            <person name="Poehlein A."/>
            <person name="Daniel R."/>
        </authorList>
    </citation>
    <scope>NUCLEOTIDE SEQUENCE [LARGE SCALE GENOMIC DNA]</scope>
    <source>
        <strain evidence="3 4">DSM 6911</strain>
    </source>
</reference>
<evidence type="ECO:0000259" key="2">
    <source>
        <dbReference type="SMART" id="SM00852"/>
    </source>
</evidence>
<dbReference type="InterPro" id="IPR008135">
    <property type="entry name" value="Competence-induced_CinA"/>
</dbReference>
<dbReference type="Pfam" id="PF18146">
    <property type="entry name" value="CinA_KH"/>
    <property type="match status" value="1"/>
</dbReference>
<dbReference type="EMBL" id="LTDM01000064">
    <property type="protein sequence ID" value="OLS01776.1"/>
    <property type="molecule type" value="Genomic_DNA"/>
</dbReference>